<evidence type="ECO:0000313" key="8">
    <source>
        <dbReference type="EMBL" id="AKA69472.1"/>
    </source>
</evidence>
<evidence type="ECO:0000256" key="2">
    <source>
        <dbReference type="ARBA" id="ARBA00022759"/>
    </source>
</evidence>
<evidence type="ECO:0000256" key="6">
    <source>
        <dbReference type="ARBA" id="ARBA00023204"/>
    </source>
</evidence>
<reference evidence="8 9" key="1">
    <citation type="journal article" date="2015" name="J. Biotechnol.">
        <title>Complete genome sequence of a malodorant-producing acetogen, Clostridium scatologenes ATCC 25775(T).</title>
        <authorList>
            <person name="Zhu Z."/>
            <person name="Guo T."/>
            <person name="Zheng H."/>
            <person name="Song T."/>
            <person name="Ouyang P."/>
            <person name="Xie J."/>
        </authorList>
    </citation>
    <scope>NUCLEOTIDE SEQUENCE [LARGE SCALE GENOMIC DNA]</scope>
    <source>
        <strain evidence="8 9">ATCC 25775</strain>
    </source>
</reference>
<dbReference type="AlphaFoldDB" id="A0A0E3M6F8"/>
<dbReference type="KEGG" id="csq:CSCA_2347"/>
<keyword evidence="1" id="KW-0540">Nuclease</keyword>
<accession>A0A0E3M6F8</accession>
<evidence type="ECO:0000259" key="7">
    <source>
        <dbReference type="Pfam" id="PF08349"/>
    </source>
</evidence>
<name>A0A0E3M6F8_CLOSL</name>
<gene>
    <name evidence="8" type="ORF">CSCA_2347</name>
</gene>
<evidence type="ECO:0000256" key="1">
    <source>
        <dbReference type="ARBA" id="ARBA00022722"/>
    </source>
</evidence>
<keyword evidence="6" id="KW-0234">DNA repair</keyword>
<dbReference type="SUPFAM" id="SSF51658">
    <property type="entry name" value="Xylose isomerase-like"/>
    <property type="match status" value="1"/>
</dbReference>
<evidence type="ECO:0000313" key="9">
    <source>
        <dbReference type="Proteomes" id="UP000033115"/>
    </source>
</evidence>
<dbReference type="Gene3D" id="3.20.20.150">
    <property type="entry name" value="Divalent-metal-dependent TIM barrel enzymes"/>
    <property type="match status" value="1"/>
</dbReference>
<dbReference type="GO" id="GO:0009411">
    <property type="term" value="P:response to UV"/>
    <property type="evidence" value="ECO:0007669"/>
    <property type="project" value="InterPro"/>
</dbReference>
<feature type="domain" description="DUF1722" evidence="7">
    <location>
        <begin position="309"/>
        <end position="417"/>
    </location>
</feature>
<keyword evidence="5" id="KW-0378">Hydrolase</keyword>
<evidence type="ECO:0000256" key="3">
    <source>
        <dbReference type="ARBA" id="ARBA00022763"/>
    </source>
</evidence>
<proteinExistence type="predicted"/>
<dbReference type="GO" id="GO:0004519">
    <property type="term" value="F:endonuclease activity"/>
    <property type="evidence" value="ECO:0007669"/>
    <property type="project" value="UniProtKB-KW"/>
</dbReference>
<dbReference type="InterPro" id="IPR004601">
    <property type="entry name" value="UvdE"/>
</dbReference>
<dbReference type="GO" id="GO:0016787">
    <property type="term" value="F:hydrolase activity"/>
    <property type="evidence" value="ECO:0007669"/>
    <property type="project" value="UniProtKB-KW"/>
</dbReference>
<evidence type="ECO:0000256" key="4">
    <source>
        <dbReference type="ARBA" id="ARBA00022769"/>
    </source>
</evidence>
<keyword evidence="3" id="KW-0227">DNA damage</keyword>
<dbReference type="GO" id="GO:0006289">
    <property type="term" value="P:nucleotide-excision repair"/>
    <property type="evidence" value="ECO:0007669"/>
    <property type="project" value="InterPro"/>
</dbReference>
<keyword evidence="2 8" id="KW-0255">Endonuclease</keyword>
<dbReference type="STRING" id="1548.CSCA_2347"/>
<organism evidence="8 9">
    <name type="scientific">Clostridium scatologenes</name>
    <dbReference type="NCBI Taxonomy" id="1548"/>
    <lineage>
        <taxon>Bacteria</taxon>
        <taxon>Bacillati</taxon>
        <taxon>Bacillota</taxon>
        <taxon>Clostridia</taxon>
        <taxon>Eubacteriales</taxon>
        <taxon>Clostridiaceae</taxon>
        <taxon>Clostridium</taxon>
    </lineage>
</organism>
<dbReference type="NCBIfam" id="TIGR00629">
    <property type="entry name" value="uvde"/>
    <property type="match status" value="1"/>
</dbReference>
<dbReference type="EMBL" id="CP009933">
    <property type="protein sequence ID" value="AKA69472.1"/>
    <property type="molecule type" value="Genomic_DNA"/>
</dbReference>
<dbReference type="Pfam" id="PF08349">
    <property type="entry name" value="DUF1722"/>
    <property type="match status" value="1"/>
</dbReference>
<keyword evidence="9" id="KW-1185">Reference proteome</keyword>
<dbReference type="Proteomes" id="UP000033115">
    <property type="component" value="Chromosome"/>
</dbReference>
<dbReference type="PANTHER" id="PTHR31290">
    <property type="entry name" value="UV-DAMAGE ENDONUCLEASE"/>
    <property type="match status" value="1"/>
</dbReference>
<dbReference type="InterPro" id="IPR036237">
    <property type="entry name" value="Xyl_isomerase-like_sf"/>
</dbReference>
<protein>
    <submittedName>
        <fullName evidence="8">UV-endonuclease UvdE</fullName>
    </submittedName>
</protein>
<evidence type="ECO:0000256" key="5">
    <source>
        <dbReference type="ARBA" id="ARBA00022801"/>
    </source>
</evidence>
<dbReference type="Pfam" id="PF03851">
    <property type="entry name" value="UvdE"/>
    <property type="match status" value="1"/>
</dbReference>
<dbReference type="HOGENOM" id="CLU_017168_0_0_9"/>
<dbReference type="PANTHER" id="PTHR31290:SF5">
    <property type="entry name" value="UV-DAMAGE ENDONUCLEASE"/>
    <property type="match status" value="1"/>
</dbReference>
<dbReference type="InterPro" id="IPR013560">
    <property type="entry name" value="DUF1722"/>
</dbReference>
<keyword evidence="4" id="KW-0228">DNA excision</keyword>
<sequence>MMSIGYACLTIGVLDANLKSCTAKNLSNEKLLGIIEHNLKSLKNIIDYNIKNNIHLFRISSDLIPFGSSDLNKLPWWEIFSEEFFQIGKEIRKNNIRISMHPGQYTVLNSPKEDVVSRAIEDLNYHAKVLDSLGVGEESKIVLHIGGIYNDKEQAINRFVNNYKILKDKVKQRLVIENDDKSYDINDVFQIGIKLNIPVIFDNLHNEINPYVQEKSDLYWINECKNTWKEKDGYQKIHYSQQDILKKPGSHSNTIAVDRFINFYESLAREDIDIMLEVKDKNLSAVKCINCITKDKKISKLEEEWSKYKYTILENSPRIYLEIRNLLKNKNEYPAVQFYNYIDEAINEKITTGNAENAALHVWGYFKNIVDIKEKESFLKTIDNYRQGKVSINVVKNKLLKMTIKYNEKYLKNSYYFIL</sequence>